<feature type="domain" description="Fibronectin type-III" evidence="5">
    <location>
        <begin position="50"/>
        <end position="147"/>
    </location>
</feature>
<dbReference type="RefSeq" id="WP_175479455.1">
    <property type="nucleotide sequence ID" value="NZ_FNHE01000003.1"/>
</dbReference>
<gene>
    <name evidence="6" type="ORF">SAMN05660642_01265</name>
</gene>
<dbReference type="GO" id="GO:0000272">
    <property type="term" value="P:polysaccharide catabolic process"/>
    <property type="evidence" value="ECO:0007669"/>
    <property type="project" value="UniProtKB-KW"/>
</dbReference>
<evidence type="ECO:0000313" key="7">
    <source>
        <dbReference type="Proteomes" id="UP000198680"/>
    </source>
</evidence>
<accession>A0A1G9PKN3</accession>
<dbReference type="InterPro" id="IPR036116">
    <property type="entry name" value="FN3_sf"/>
</dbReference>
<organism evidence="6 7">
    <name type="scientific">Geodermatophilus siccatus</name>
    <dbReference type="NCBI Taxonomy" id="1137991"/>
    <lineage>
        <taxon>Bacteria</taxon>
        <taxon>Bacillati</taxon>
        <taxon>Actinomycetota</taxon>
        <taxon>Actinomycetes</taxon>
        <taxon>Geodermatophilales</taxon>
        <taxon>Geodermatophilaceae</taxon>
        <taxon>Geodermatophilus</taxon>
    </lineage>
</organism>
<dbReference type="InterPro" id="IPR003961">
    <property type="entry name" value="FN3_dom"/>
</dbReference>
<evidence type="ECO:0000256" key="1">
    <source>
        <dbReference type="ARBA" id="ARBA00022737"/>
    </source>
</evidence>
<feature type="compositionally biased region" description="Low complexity" evidence="4">
    <location>
        <begin position="932"/>
        <end position="941"/>
    </location>
</feature>
<feature type="region of interest" description="Disordered" evidence="4">
    <location>
        <begin position="494"/>
        <end position="522"/>
    </location>
</feature>
<dbReference type="SMART" id="SM00060">
    <property type="entry name" value="FN3"/>
    <property type="match status" value="11"/>
</dbReference>
<evidence type="ECO:0000256" key="3">
    <source>
        <dbReference type="ARBA" id="ARBA00023326"/>
    </source>
</evidence>
<dbReference type="Proteomes" id="UP000198680">
    <property type="component" value="Unassembled WGS sequence"/>
</dbReference>
<keyword evidence="1" id="KW-0677">Repeat</keyword>
<dbReference type="PROSITE" id="PS50853">
    <property type="entry name" value="FN3"/>
    <property type="match status" value="4"/>
</dbReference>
<feature type="domain" description="Fibronectin type-III" evidence="5">
    <location>
        <begin position="944"/>
        <end position="1036"/>
    </location>
</feature>
<proteinExistence type="predicted"/>
<dbReference type="CDD" id="cd00063">
    <property type="entry name" value="FN3"/>
    <property type="match status" value="2"/>
</dbReference>
<feature type="domain" description="Fibronectin type-III" evidence="5">
    <location>
        <begin position="331"/>
        <end position="417"/>
    </location>
</feature>
<dbReference type="STRING" id="1137991.SAMN05660642_01265"/>
<evidence type="ECO:0000259" key="5">
    <source>
        <dbReference type="PROSITE" id="PS50853"/>
    </source>
</evidence>
<dbReference type="InterPro" id="IPR013783">
    <property type="entry name" value="Ig-like_fold"/>
</dbReference>
<evidence type="ECO:0000256" key="2">
    <source>
        <dbReference type="ARBA" id="ARBA00023295"/>
    </source>
</evidence>
<dbReference type="Pfam" id="PF00041">
    <property type="entry name" value="fn3"/>
    <property type="match status" value="2"/>
</dbReference>
<dbReference type="PANTHER" id="PTHR46708:SF2">
    <property type="entry name" value="FIBRONECTIN TYPE-III DOMAIN-CONTAINING PROTEIN"/>
    <property type="match status" value="1"/>
</dbReference>
<evidence type="ECO:0000313" key="6">
    <source>
        <dbReference type="EMBL" id="SDL99274.1"/>
    </source>
</evidence>
<dbReference type="PANTHER" id="PTHR46708">
    <property type="entry name" value="TENASCIN"/>
    <property type="match status" value="1"/>
</dbReference>
<feature type="domain" description="Fibronectin type-III" evidence="5">
    <location>
        <begin position="149"/>
        <end position="245"/>
    </location>
</feature>
<keyword evidence="2" id="KW-0326">Glycosidase</keyword>
<reference evidence="7" key="1">
    <citation type="submission" date="2016-10" db="EMBL/GenBank/DDBJ databases">
        <authorList>
            <person name="Varghese N."/>
            <person name="Submissions S."/>
        </authorList>
    </citation>
    <scope>NUCLEOTIDE SEQUENCE [LARGE SCALE GENOMIC DNA]</scope>
    <source>
        <strain evidence="7">DSM 45419</strain>
    </source>
</reference>
<dbReference type="Gene3D" id="2.60.40.10">
    <property type="entry name" value="Immunoglobulins"/>
    <property type="match status" value="11"/>
</dbReference>
<feature type="compositionally biased region" description="Low complexity" evidence="4">
    <location>
        <begin position="236"/>
        <end position="249"/>
    </location>
</feature>
<keyword evidence="3" id="KW-0624">Polysaccharide degradation</keyword>
<keyword evidence="3" id="KW-0119">Carbohydrate metabolism</keyword>
<sequence length="1461" mass="148347">MRDVGADQRAVRRRRGPLLRLSTAVLAVLTVALSGQTPPAPRLETASTQDPAPPASVVVTGADRALAVSWSASTETATSGYQVFVDAETTPRVTTSASTRTATLTGLVNGREYTVTVRTVTTETVFLIPRTYLGQSGTAARGTPRDSVAPAAPTGVGAVRGDGRVSVSWTANSADYDADGYRVLRDGVDISGLLAGRVATSWTDTGLVNDRTYAYSVQTHDTSNNWSVPSAPAVSATPTDLTPPAAPTGLVGGRGDGRAGLSWTANAEPDLASYRVLRDGVEVATVTGTTYLDPGLTNDRTYSYALVAVDGHGNRSPTSAAVQVTPTDLTPPSAPTGLTAVRGDGQVTLAWAANPEPDLASYRVLRDGVEVATVTGTTYTDSSLVNDTTYRYALAAVDTHGNRSISSAAVTATPQELDAPAPPTGLAATAGDRRVDLSWTANTEIDLGSYRVLRDGAVLATVTGATGYTDTAVVNDTTYAYAVVAVDTHDNASAPSETVRATPADRVAPARPTGFTATRGDGQVDLSWTANPEPDVAGYRVLRDGAQIATTTGATYTDTAVVNDTTYSYALVAVDTSANASGAATASATPTDLTAPAVPTGVTAVDGGARVTVSWTANAEPDLAGYVVVRDGTEVASVPGTTYVDDLADEAAHGYAVVAVDTHGNRSAASATAEVPAADRRAPAAPTGLVATAGDGRVTLAWAANGEPDLASYRVLRDGVQITTVTGTTYTDTGVVNDSTYSYALVAVDTSANASGPSGAAVARPTDRTAPAVPAGFTAVRGDGQVDLSWTANGEPDLAGYVLLRDGVQIATPAGPTYTDPGMVNDRTYGYALVAVDTRGNRSGPATASATPTDLTPPAVPAGFTAVRGDGQVDLSWTANGEPDLAGYVLLRDGVQIATPAGPTYTDPGLVNDRTYGYALVAVDTHGNRSGPATASATPTDLTPPPAPTGVTATAGNRQAVLGWDAGGADVAGHRVLDVDGSTVATVPAPGTSATVTGLANGATYAFTVVAVDAGGNVSARSAAVTVTPVYATVPAEGAGESGGVAASSDGRFVVVGTRARLEPSDTNTAYELYVVDRTAGTRTRIAPLPATATGAGDATNTSVPAVSDDGRYVVLATTAALDPRDTNGLADVYRYDVGARSWALVSAPQGGTASPTVAGTLLQPAASVYATGPSAAVSGDGDLVLFYSARADLVLGDTNNRVDVFAKRLSDGTVTRISTTTTGGELSGPATGPALALTPDGRFAVFGADSASGVLAYRKTLSGAGAGELRVVSQVTTSTGRTLPFSVYRDTGDLAVSDDGRYVALVTSNRVTTTSPAQTWSTGLAYRVDTVSGAVVPLGTGQTTVWEHQVELDPTGRHAFFATTAAALPVDTNGHTDHYRRDLGGGAAGPLVLVTADASGRPTTGPTGAITPAEYGRLLAVTGDRVLVTTSQPLTPSDVNRLRDLYTKDLLTGAVGVGLG</sequence>
<keyword evidence="2" id="KW-0378">Hydrolase</keyword>
<evidence type="ECO:0000256" key="4">
    <source>
        <dbReference type="SAM" id="MobiDB-lite"/>
    </source>
</evidence>
<feature type="region of interest" description="Disordered" evidence="4">
    <location>
        <begin position="226"/>
        <end position="253"/>
    </location>
</feature>
<dbReference type="EMBL" id="FNHE01000003">
    <property type="protein sequence ID" value="SDL99274.1"/>
    <property type="molecule type" value="Genomic_DNA"/>
</dbReference>
<dbReference type="InterPro" id="IPR050991">
    <property type="entry name" value="ECM_Regulatory_Proteins"/>
</dbReference>
<name>A0A1G9PKN3_9ACTN</name>
<feature type="region of interest" description="Disordered" evidence="4">
    <location>
        <begin position="928"/>
        <end position="952"/>
    </location>
</feature>
<keyword evidence="7" id="KW-1185">Reference proteome</keyword>
<dbReference type="GO" id="GO:0016798">
    <property type="term" value="F:hydrolase activity, acting on glycosyl bonds"/>
    <property type="evidence" value="ECO:0007669"/>
    <property type="project" value="UniProtKB-KW"/>
</dbReference>
<protein>
    <submittedName>
        <fullName evidence="6">Fibronectin type 3 domain-containing protein</fullName>
    </submittedName>
</protein>
<dbReference type="SUPFAM" id="SSF49265">
    <property type="entry name" value="Fibronectin type III"/>
    <property type="match status" value="9"/>
</dbReference>
<dbReference type="SUPFAM" id="SSF82171">
    <property type="entry name" value="DPP6 N-terminal domain-like"/>
    <property type="match status" value="1"/>
</dbReference>